<protein>
    <submittedName>
        <fullName evidence="4">Fumarylacetoacetate hydrolase family protein</fullName>
    </submittedName>
</protein>
<keyword evidence="4" id="KW-0378">Hydrolase</keyword>
<evidence type="ECO:0000313" key="5">
    <source>
        <dbReference type="Proteomes" id="UP001500325"/>
    </source>
</evidence>
<feature type="domain" description="Fumarylacetoacetase-like C-terminal" evidence="3">
    <location>
        <begin position="71"/>
        <end position="272"/>
    </location>
</feature>
<organism evidence="4 5">
    <name type="scientific">Pseudonocardia yuanmonensis</name>
    <dbReference type="NCBI Taxonomy" id="1095914"/>
    <lineage>
        <taxon>Bacteria</taxon>
        <taxon>Bacillati</taxon>
        <taxon>Actinomycetota</taxon>
        <taxon>Actinomycetes</taxon>
        <taxon>Pseudonocardiales</taxon>
        <taxon>Pseudonocardiaceae</taxon>
        <taxon>Pseudonocardia</taxon>
    </lineage>
</organism>
<dbReference type="PANTHER" id="PTHR42796">
    <property type="entry name" value="FUMARYLACETOACETATE HYDROLASE DOMAIN-CONTAINING PROTEIN 2A-RELATED"/>
    <property type="match status" value="1"/>
</dbReference>
<evidence type="ECO:0000313" key="4">
    <source>
        <dbReference type="EMBL" id="GAA4709761.1"/>
    </source>
</evidence>
<dbReference type="GO" id="GO:0016787">
    <property type="term" value="F:hydrolase activity"/>
    <property type="evidence" value="ECO:0007669"/>
    <property type="project" value="UniProtKB-KW"/>
</dbReference>
<dbReference type="SUPFAM" id="SSF56529">
    <property type="entry name" value="FAH"/>
    <property type="match status" value="1"/>
</dbReference>
<comment type="similarity">
    <text evidence="1">Belongs to the FAH family.</text>
</comment>
<dbReference type="Proteomes" id="UP001500325">
    <property type="component" value="Unassembled WGS sequence"/>
</dbReference>
<dbReference type="Pfam" id="PF01557">
    <property type="entry name" value="FAA_hydrolase"/>
    <property type="match status" value="1"/>
</dbReference>
<dbReference type="PANTHER" id="PTHR42796:SF4">
    <property type="entry name" value="FUMARYLACETOACETATE HYDROLASE DOMAIN-CONTAINING PROTEIN 2A"/>
    <property type="match status" value="1"/>
</dbReference>
<keyword evidence="2" id="KW-0479">Metal-binding</keyword>
<dbReference type="InterPro" id="IPR036663">
    <property type="entry name" value="Fumarylacetoacetase_C_sf"/>
</dbReference>
<evidence type="ECO:0000259" key="3">
    <source>
        <dbReference type="Pfam" id="PF01557"/>
    </source>
</evidence>
<dbReference type="Gene3D" id="3.90.850.10">
    <property type="entry name" value="Fumarylacetoacetase-like, C-terminal domain"/>
    <property type="match status" value="1"/>
</dbReference>
<gene>
    <name evidence="4" type="ORF">GCM10023215_59300</name>
</gene>
<keyword evidence="5" id="KW-1185">Reference proteome</keyword>
<proteinExistence type="inferred from homology"/>
<evidence type="ECO:0000256" key="1">
    <source>
        <dbReference type="ARBA" id="ARBA00010211"/>
    </source>
</evidence>
<dbReference type="InterPro" id="IPR051121">
    <property type="entry name" value="FAH"/>
</dbReference>
<dbReference type="EMBL" id="BAABIC010000028">
    <property type="protein sequence ID" value="GAA4709761.1"/>
    <property type="molecule type" value="Genomic_DNA"/>
</dbReference>
<sequence>MKLATIRTAAGTAAVRIDDDGDDRGAIELGAADLGEFLARPDWRAAAASAEGPRHDLTGLDYAAVVPRPEKVFCVGLNYRSHILEMGRELPEYPALFAKFARALVGAYDPVELPAGSEQVDWEAELGVVIGTEVRHATAEQAAAAIAGYTVVNDVTARDFQYRSVEWLQGKTFERSTPVGPWLVVDEGDPGEISCEVDGDVVQKADTSDLVFSPADLVAYVSRIITLVPGDLIATGTPGGVGHARKPPRYLAEGSVLVTRIENVGELRNTLVEGD</sequence>
<comment type="caution">
    <text evidence="4">The sequence shown here is derived from an EMBL/GenBank/DDBJ whole genome shotgun (WGS) entry which is preliminary data.</text>
</comment>
<name>A0ABP8XNT2_9PSEU</name>
<dbReference type="RefSeq" id="WP_345384086.1">
    <property type="nucleotide sequence ID" value="NZ_BAABIC010000028.1"/>
</dbReference>
<accession>A0ABP8XNT2</accession>
<evidence type="ECO:0000256" key="2">
    <source>
        <dbReference type="ARBA" id="ARBA00022723"/>
    </source>
</evidence>
<dbReference type="InterPro" id="IPR011234">
    <property type="entry name" value="Fumarylacetoacetase-like_C"/>
</dbReference>
<reference evidence="5" key="1">
    <citation type="journal article" date="2019" name="Int. J. Syst. Evol. Microbiol.">
        <title>The Global Catalogue of Microorganisms (GCM) 10K type strain sequencing project: providing services to taxonomists for standard genome sequencing and annotation.</title>
        <authorList>
            <consortium name="The Broad Institute Genomics Platform"/>
            <consortium name="The Broad Institute Genome Sequencing Center for Infectious Disease"/>
            <person name="Wu L."/>
            <person name="Ma J."/>
        </authorList>
    </citation>
    <scope>NUCLEOTIDE SEQUENCE [LARGE SCALE GENOMIC DNA]</scope>
    <source>
        <strain evidence="5">JCM 18055</strain>
    </source>
</reference>